<evidence type="ECO:0000313" key="10">
    <source>
        <dbReference type="EMBL" id="WGK69203.1"/>
    </source>
</evidence>
<evidence type="ECO:0000313" key="11">
    <source>
        <dbReference type="Proteomes" id="UP001228690"/>
    </source>
</evidence>
<dbReference type="Pfam" id="PF03720">
    <property type="entry name" value="UDPG_MGDP_dh_C"/>
    <property type="match status" value="1"/>
</dbReference>
<proteinExistence type="inferred from homology"/>
<dbReference type="PANTHER" id="PTHR43750">
    <property type="entry name" value="UDP-GLUCOSE 6-DEHYDROGENASE TUAD"/>
    <property type="match status" value="1"/>
</dbReference>
<reference evidence="10 11" key="1">
    <citation type="submission" date="2023-04" db="EMBL/GenBank/DDBJ databases">
        <title>Spirochaete genome identified in red abalone sample constitutes a novel genus.</title>
        <authorList>
            <person name="Sharma S.P."/>
            <person name="Purcell C.M."/>
            <person name="Hyde J.R."/>
            <person name="Severin A.J."/>
        </authorList>
    </citation>
    <scope>NUCLEOTIDE SEQUENCE [LARGE SCALE GENOMIC DNA]</scope>
    <source>
        <strain evidence="10 11">SP-2023</strain>
    </source>
</reference>
<dbReference type="Gene3D" id="3.40.50.720">
    <property type="entry name" value="NAD(P)-binding Rossmann-like Domain"/>
    <property type="match status" value="2"/>
</dbReference>
<dbReference type="EMBL" id="CP123443">
    <property type="protein sequence ID" value="WGK69203.1"/>
    <property type="molecule type" value="Genomic_DNA"/>
</dbReference>
<dbReference type="SUPFAM" id="SSF51735">
    <property type="entry name" value="NAD(P)-binding Rossmann-fold domains"/>
    <property type="match status" value="1"/>
</dbReference>
<evidence type="ECO:0000256" key="1">
    <source>
        <dbReference type="ARBA" id="ARBA00004701"/>
    </source>
</evidence>
<organism evidence="10 11">
    <name type="scientific">Candidatus Haliotispira prima</name>
    <dbReference type="NCBI Taxonomy" id="3034016"/>
    <lineage>
        <taxon>Bacteria</taxon>
        <taxon>Pseudomonadati</taxon>
        <taxon>Spirochaetota</taxon>
        <taxon>Spirochaetia</taxon>
        <taxon>Spirochaetales</taxon>
        <taxon>Spirochaetaceae</taxon>
        <taxon>Candidatus Haliotispira</taxon>
    </lineage>
</organism>
<feature type="domain" description="UDP-glucose/GDP-mannose dehydrogenase C-terminal" evidence="9">
    <location>
        <begin position="328"/>
        <end position="440"/>
    </location>
</feature>
<evidence type="ECO:0000256" key="6">
    <source>
        <dbReference type="ARBA" id="ARBA00023027"/>
    </source>
</evidence>
<evidence type="ECO:0000256" key="3">
    <source>
        <dbReference type="ARBA" id="ARBA00012954"/>
    </source>
</evidence>
<dbReference type="Pfam" id="PF00984">
    <property type="entry name" value="UDPG_MGDP_dh"/>
    <property type="match status" value="1"/>
</dbReference>
<evidence type="ECO:0000256" key="4">
    <source>
        <dbReference type="ARBA" id="ARBA00015132"/>
    </source>
</evidence>
<evidence type="ECO:0000256" key="8">
    <source>
        <dbReference type="PIRNR" id="PIRNR000124"/>
    </source>
</evidence>
<keyword evidence="5 8" id="KW-0560">Oxidoreductase</keyword>
<dbReference type="PIRSF" id="PIRSF500134">
    <property type="entry name" value="UDPglc_DH_bac"/>
    <property type="match status" value="1"/>
</dbReference>
<dbReference type="InterPro" id="IPR036220">
    <property type="entry name" value="UDP-Glc/GDP-Man_DH_C_sf"/>
</dbReference>
<gene>
    <name evidence="10" type="ORF">P0082_12110</name>
</gene>
<dbReference type="RefSeq" id="WP_326927391.1">
    <property type="nucleotide sequence ID" value="NZ_CP123443.1"/>
</dbReference>
<comment type="pathway">
    <text evidence="1">Nucleotide-sugar biosynthesis; UDP-alpha-D-glucuronate biosynthesis; UDP-alpha-D-glucuronate from UDP-alpha-D-glucose: step 1/1.</text>
</comment>
<dbReference type="InterPro" id="IPR001732">
    <property type="entry name" value="UDP-Glc/GDP-Man_DH_N"/>
</dbReference>
<dbReference type="PANTHER" id="PTHR43750:SF3">
    <property type="entry name" value="UDP-GLUCOSE 6-DEHYDROGENASE TUAD"/>
    <property type="match status" value="1"/>
</dbReference>
<dbReference type="NCBIfam" id="TIGR03026">
    <property type="entry name" value="NDP-sugDHase"/>
    <property type="match status" value="1"/>
</dbReference>
<keyword evidence="6 8" id="KW-0520">NAD</keyword>
<dbReference type="InterPro" id="IPR014026">
    <property type="entry name" value="UDP-Glc/GDP-Man_DH_dimer"/>
</dbReference>
<evidence type="ECO:0000256" key="7">
    <source>
        <dbReference type="ARBA" id="ARBA00047473"/>
    </source>
</evidence>
<dbReference type="InterPro" id="IPR017476">
    <property type="entry name" value="UDP-Glc/GDP-Man"/>
</dbReference>
<dbReference type="Pfam" id="PF03721">
    <property type="entry name" value="UDPG_MGDP_dh_N"/>
    <property type="match status" value="1"/>
</dbReference>
<dbReference type="Proteomes" id="UP001228690">
    <property type="component" value="Chromosome"/>
</dbReference>
<accession>A0ABY8MJ25</accession>
<name>A0ABY8MJ25_9SPIO</name>
<evidence type="ECO:0000256" key="5">
    <source>
        <dbReference type="ARBA" id="ARBA00023002"/>
    </source>
</evidence>
<comment type="similarity">
    <text evidence="2 8">Belongs to the UDP-glucose/GDP-mannose dehydrogenase family.</text>
</comment>
<evidence type="ECO:0000259" key="9">
    <source>
        <dbReference type="SMART" id="SM00984"/>
    </source>
</evidence>
<evidence type="ECO:0000256" key="2">
    <source>
        <dbReference type="ARBA" id="ARBA00006601"/>
    </source>
</evidence>
<dbReference type="GO" id="GO:0016491">
    <property type="term" value="F:oxidoreductase activity"/>
    <property type="evidence" value="ECO:0007669"/>
    <property type="project" value="UniProtKB-KW"/>
</dbReference>
<keyword evidence="11" id="KW-1185">Reference proteome</keyword>
<dbReference type="InterPro" id="IPR036291">
    <property type="entry name" value="NAD(P)-bd_dom_sf"/>
</dbReference>
<dbReference type="InterPro" id="IPR014027">
    <property type="entry name" value="UDP-Glc/GDP-Man_DH_C"/>
</dbReference>
<dbReference type="Gene3D" id="1.20.5.100">
    <property type="entry name" value="Cytochrome c1, transmembrane anchor, C-terminal"/>
    <property type="match status" value="1"/>
</dbReference>
<dbReference type="PIRSF" id="PIRSF000124">
    <property type="entry name" value="UDPglc_GDPman_dh"/>
    <property type="match status" value="1"/>
</dbReference>
<dbReference type="InterPro" id="IPR008927">
    <property type="entry name" value="6-PGluconate_DH-like_C_sf"/>
</dbReference>
<dbReference type="SUPFAM" id="SSF52413">
    <property type="entry name" value="UDP-glucose/GDP-mannose dehydrogenase C-terminal domain"/>
    <property type="match status" value="1"/>
</dbReference>
<sequence length="458" mass="50514">MKIAMIGSGYVGLVSAACFANIGNRVYCVDRDPKRIDNLENGQMPIYEPGLEALVRENTRQGTLSFHLASADVIDKVEIVFIAVGTPMGKDGAADLAAVYAVAREIGSHMSRPLIVVNKSTVPVGTGDQVRKIIAAELDRRGESLSFSMVSNPEFLKEGKAISDFGSPDRIVLGSDDPDALEVMGELYRPMVYRNPKERILRMSLRSAELTKYAANAMLATRISFINEMAQLCEAVGADINDVREGIGSDSRIGSSFLYPGAGYGGSCFPKDVEALRHTFEQHNLNAGILKAVEERNARQKQWAFGKIARHFGGVERDSTKLEGRHFALWGLSFKPDTDDVREAPSLVLIEQLLEVGATVSAYCPKGCEQTNFYLQNKSTLNATQLGRLRYVESAYQAAEAADALILLTEWREFLSPDWQRLKKLLKCPLLFDGRTQFSPRHLARMGFQYYAVGLPTA</sequence>
<comment type="catalytic activity">
    <reaction evidence="7 8">
        <text>UDP-alpha-D-glucose + 2 NAD(+) + H2O = UDP-alpha-D-glucuronate + 2 NADH + 3 H(+)</text>
        <dbReference type="Rhea" id="RHEA:23596"/>
        <dbReference type="ChEBI" id="CHEBI:15377"/>
        <dbReference type="ChEBI" id="CHEBI:15378"/>
        <dbReference type="ChEBI" id="CHEBI:57540"/>
        <dbReference type="ChEBI" id="CHEBI:57945"/>
        <dbReference type="ChEBI" id="CHEBI:58052"/>
        <dbReference type="ChEBI" id="CHEBI:58885"/>
        <dbReference type="EC" id="1.1.1.22"/>
    </reaction>
</comment>
<dbReference type="PROSITE" id="PS51257">
    <property type="entry name" value="PROKAR_LIPOPROTEIN"/>
    <property type="match status" value="1"/>
</dbReference>
<dbReference type="SMART" id="SM00984">
    <property type="entry name" value="UDPG_MGDP_dh_C"/>
    <property type="match status" value="1"/>
</dbReference>
<dbReference type="EC" id="1.1.1.22" evidence="3 8"/>
<dbReference type="InterPro" id="IPR028357">
    <property type="entry name" value="UDPglc_DH_bac"/>
</dbReference>
<protein>
    <recommendedName>
        <fullName evidence="4 8">UDP-glucose 6-dehydrogenase</fullName>
        <ecNumber evidence="3 8">1.1.1.22</ecNumber>
    </recommendedName>
</protein>
<dbReference type="SUPFAM" id="SSF48179">
    <property type="entry name" value="6-phosphogluconate dehydrogenase C-terminal domain-like"/>
    <property type="match status" value="1"/>
</dbReference>